<organism evidence="1 2">
    <name type="scientific">Diplocarpon coronariae</name>
    <dbReference type="NCBI Taxonomy" id="2795749"/>
    <lineage>
        <taxon>Eukaryota</taxon>
        <taxon>Fungi</taxon>
        <taxon>Dikarya</taxon>
        <taxon>Ascomycota</taxon>
        <taxon>Pezizomycotina</taxon>
        <taxon>Leotiomycetes</taxon>
        <taxon>Helotiales</taxon>
        <taxon>Drepanopezizaceae</taxon>
        <taxon>Diplocarpon</taxon>
    </lineage>
</organism>
<dbReference type="AlphaFoldDB" id="A0A218ZBS4"/>
<dbReference type="InParanoid" id="A0A218ZBS4"/>
<proteinExistence type="predicted"/>
<protein>
    <submittedName>
        <fullName evidence="1">Uncharacterized protein</fullName>
    </submittedName>
</protein>
<dbReference type="EMBL" id="MZNU01000077">
    <property type="protein sequence ID" value="OWP05174.1"/>
    <property type="molecule type" value="Genomic_DNA"/>
</dbReference>
<name>A0A218ZBS4_9HELO</name>
<keyword evidence="2" id="KW-1185">Reference proteome</keyword>
<accession>A0A218ZBS4</accession>
<comment type="caution">
    <text evidence="1">The sequence shown here is derived from an EMBL/GenBank/DDBJ whole genome shotgun (WGS) entry which is preliminary data.</text>
</comment>
<evidence type="ECO:0000313" key="2">
    <source>
        <dbReference type="Proteomes" id="UP000242519"/>
    </source>
</evidence>
<reference evidence="1 2" key="1">
    <citation type="submission" date="2017-04" db="EMBL/GenBank/DDBJ databases">
        <title>Draft genome sequence of Marssonina coronaria NL1: causal agent of apple blotch.</title>
        <authorList>
            <person name="Cheng Q."/>
        </authorList>
    </citation>
    <scope>NUCLEOTIDE SEQUENCE [LARGE SCALE GENOMIC DNA]</scope>
    <source>
        <strain evidence="1 2">NL1</strain>
    </source>
</reference>
<evidence type="ECO:0000313" key="1">
    <source>
        <dbReference type="EMBL" id="OWP05174.1"/>
    </source>
</evidence>
<gene>
    <name evidence="1" type="ORF">B2J93_3305</name>
</gene>
<sequence>MAFPTRRNTEQGLAPRCRRRAFTVDPNRLVAYPHSRSDTNPFYEKIWLQSLIMLSKNHSITYGSTQASGFLKITIGGME</sequence>
<dbReference type="Proteomes" id="UP000242519">
    <property type="component" value="Unassembled WGS sequence"/>
</dbReference>